<comment type="catalytic activity">
    <reaction evidence="16 17">
        <text>2 cob(II)alamin + reduced [electron-transfer flavoprotein] + 2 ATP = 2 adenosylcob(III)alamin + 2 triphosphate + oxidized [electron-transfer flavoprotein] + 3 H(+)</text>
        <dbReference type="Rhea" id="RHEA:28671"/>
        <dbReference type="Rhea" id="RHEA-COMP:10685"/>
        <dbReference type="Rhea" id="RHEA-COMP:10686"/>
        <dbReference type="ChEBI" id="CHEBI:15378"/>
        <dbReference type="ChEBI" id="CHEBI:16304"/>
        <dbReference type="ChEBI" id="CHEBI:18036"/>
        <dbReference type="ChEBI" id="CHEBI:18408"/>
        <dbReference type="ChEBI" id="CHEBI:30616"/>
        <dbReference type="ChEBI" id="CHEBI:57692"/>
        <dbReference type="ChEBI" id="CHEBI:58307"/>
        <dbReference type="EC" id="2.5.1.17"/>
    </reaction>
</comment>
<evidence type="ECO:0000256" key="1">
    <source>
        <dbReference type="ARBA" id="ARBA00004496"/>
    </source>
</evidence>
<dbReference type="Gene3D" id="1.20.1200.10">
    <property type="entry name" value="Cobalamin adenosyltransferase-like"/>
    <property type="match status" value="1"/>
</dbReference>
<evidence type="ECO:0000256" key="13">
    <source>
        <dbReference type="ARBA" id="ARBA00033334"/>
    </source>
</evidence>
<accession>A0A542ZB75</accession>
<dbReference type="Proteomes" id="UP000316196">
    <property type="component" value="Unassembled WGS sequence"/>
</dbReference>
<dbReference type="OrthoDB" id="9778896at2"/>
<evidence type="ECO:0000313" key="19">
    <source>
        <dbReference type="EMBL" id="TQL57578.1"/>
    </source>
</evidence>
<keyword evidence="20" id="KW-1185">Reference proteome</keyword>
<dbReference type="NCBIfam" id="TIGR00636">
    <property type="entry name" value="PduO_Nterm"/>
    <property type="match status" value="1"/>
</dbReference>
<comment type="catalytic activity">
    <reaction evidence="15 17">
        <text>2 cob(II)yrinate a,c diamide + reduced [electron-transfer flavoprotein] + 2 ATP = 2 adenosylcob(III)yrinate a,c-diamide + 2 triphosphate + oxidized [electron-transfer flavoprotein] + 3 H(+)</text>
        <dbReference type="Rhea" id="RHEA:11528"/>
        <dbReference type="Rhea" id="RHEA-COMP:10685"/>
        <dbReference type="Rhea" id="RHEA-COMP:10686"/>
        <dbReference type="ChEBI" id="CHEBI:15378"/>
        <dbReference type="ChEBI" id="CHEBI:18036"/>
        <dbReference type="ChEBI" id="CHEBI:30616"/>
        <dbReference type="ChEBI" id="CHEBI:57692"/>
        <dbReference type="ChEBI" id="CHEBI:58307"/>
        <dbReference type="ChEBI" id="CHEBI:58503"/>
        <dbReference type="ChEBI" id="CHEBI:58537"/>
        <dbReference type="EC" id="2.5.1.17"/>
    </reaction>
</comment>
<dbReference type="GO" id="GO:0005737">
    <property type="term" value="C:cytoplasm"/>
    <property type="evidence" value="ECO:0007669"/>
    <property type="project" value="UniProtKB-SubCell"/>
</dbReference>
<evidence type="ECO:0000256" key="3">
    <source>
        <dbReference type="ARBA" id="ARBA00007487"/>
    </source>
</evidence>
<keyword evidence="8 17" id="KW-0808">Transferase</keyword>
<evidence type="ECO:0000256" key="10">
    <source>
        <dbReference type="ARBA" id="ARBA00022840"/>
    </source>
</evidence>
<dbReference type="InterPro" id="IPR016030">
    <property type="entry name" value="CblAdoTrfase-like"/>
</dbReference>
<dbReference type="UniPathway" id="UPA00148">
    <property type="reaction ID" value="UER00233"/>
</dbReference>
<evidence type="ECO:0000259" key="18">
    <source>
        <dbReference type="Pfam" id="PF01923"/>
    </source>
</evidence>
<dbReference type="SUPFAM" id="SSF89028">
    <property type="entry name" value="Cobalamin adenosyltransferase-like"/>
    <property type="match status" value="1"/>
</dbReference>
<evidence type="ECO:0000256" key="14">
    <source>
        <dbReference type="ARBA" id="ARBA00033354"/>
    </source>
</evidence>
<evidence type="ECO:0000256" key="8">
    <source>
        <dbReference type="ARBA" id="ARBA00022679"/>
    </source>
</evidence>
<reference evidence="19 20" key="1">
    <citation type="submission" date="2019-06" db="EMBL/GenBank/DDBJ databases">
        <title>Sequencing the genomes of 1000 actinobacteria strains.</title>
        <authorList>
            <person name="Klenk H.-P."/>
        </authorList>
    </citation>
    <scope>NUCLEOTIDE SEQUENCE [LARGE SCALE GENOMIC DNA]</scope>
    <source>
        <strain evidence="19 20">DSM 8251</strain>
    </source>
</reference>
<protein>
    <recommendedName>
        <fullName evidence="5 17">Corrinoid adenosyltransferase</fullName>
        <ecNumber evidence="4 17">2.5.1.17</ecNumber>
    </recommendedName>
    <alternativeName>
        <fullName evidence="12 17">Cob(II)alamin adenosyltransferase</fullName>
    </alternativeName>
    <alternativeName>
        <fullName evidence="14 17">Cob(II)yrinic acid a,c-diamide adenosyltransferase</fullName>
    </alternativeName>
    <alternativeName>
        <fullName evidence="13 17">Cobinamide/cobalamin adenosyltransferase</fullName>
    </alternativeName>
</protein>
<keyword evidence="10 17" id="KW-0067">ATP-binding</keyword>
<organism evidence="19 20">
    <name type="scientific">Propioniferax innocua</name>
    <dbReference type="NCBI Taxonomy" id="1753"/>
    <lineage>
        <taxon>Bacteria</taxon>
        <taxon>Bacillati</taxon>
        <taxon>Actinomycetota</taxon>
        <taxon>Actinomycetes</taxon>
        <taxon>Propionibacteriales</taxon>
        <taxon>Propionibacteriaceae</taxon>
        <taxon>Propioniferax</taxon>
    </lineage>
</organism>
<evidence type="ECO:0000256" key="11">
    <source>
        <dbReference type="ARBA" id="ARBA00023244"/>
    </source>
</evidence>
<keyword evidence="6" id="KW-0963">Cytoplasm</keyword>
<dbReference type="Pfam" id="PF01923">
    <property type="entry name" value="Cob_adeno_trans"/>
    <property type="match status" value="1"/>
</dbReference>
<evidence type="ECO:0000256" key="4">
    <source>
        <dbReference type="ARBA" id="ARBA00012454"/>
    </source>
</evidence>
<dbReference type="EC" id="2.5.1.17" evidence="4 17"/>
<comment type="pathway">
    <text evidence="2 17">Cofactor biosynthesis; adenosylcobalamin biosynthesis; adenosylcobalamin from cob(II)yrinate a,c-diamide: step 2/7.</text>
</comment>
<name>A0A542ZB75_9ACTN</name>
<evidence type="ECO:0000256" key="15">
    <source>
        <dbReference type="ARBA" id="ARBA00048555"/>
    </source>
</evidence>
<evidence type="ECO:0000256" key="7">
    <source>
        <dbReference type="ARBA" id="ARBA00022573"/>
    </source>
</evidence>
<evidence type="ECO:0000256" key="6">
    <source>
        <dbReference type="ARBA" id="ARBA00022490"/>
    </source>
</evidence>
<dbReference type="InterPro" id="IPR029499">
    <property type="entry name" value="PduO-typ"/>
</dbReference>
<evidence type="ECO:0000256" key="17">
    <source>
        <dbReference type="RuleBase" id="RU366026"/>
    </source>
</evidence>
<dbReference type="AlphaFoldDB" id="A0A542ZB75"/>
<dbReference type="InterPro" id="IPR036451">
    <property type="entry name" value="CblAdoTrfase-like_sf"/>
</dbReference>
<dbReference type="GO" id="GO:0008817">
    <property type="term" value="F:corrinoid adenosyltransferase activity"/>
    <property type="evidence" value="ECO:0007669"/>
    <property type="project" value="UniProtKB-UniRule"/>
</dbReference>
<gene>
    <name evidence="19" type="ORF">FB460_1411</name>
</gene>
<dbReference type="FunFam" id="1.20.1200.10:FF:000003">
    <property type="entry name" value="ATP:cob(I)alamin adenosyltransferase"/>
    <property type="match status" value="1"/>
</dbReference>
<feature type="domain" description="Cobalamin adenosyltransferase-like" evidence="18">
    <location>
        <begin position="7"/>
        <end position="185"/>
    </location>
</feature>
<keyword evidence="7 17" id="KW-0169">Cobalamin biosynthesis</keyword>
<comment type="caution">
    <text evidence="19">The sequence shown here is derived from an EMBL/GenBank/DDBJ whole genome shotgun (WGS) entry which is preliminary data.</text>
</comment>
<dbReference type="RefSeq" id="WP_142093443.1">
    <property type="nucleotide sequence ID" value="NZ_BAAAMD010000003.1"/>
</dbReference>
<dbReference type="PANTHER" id="PTHR12213">
    <property type="entry name" value="CORRINOID ADENOSYLTRANSFERASE"/>
    <property type="match status" value="1"/>
</dbReference>
<sequence length="208" mass="22906">MVVLSKIYTRTGDAGTTRLSDNSVTSKLDPRIEAYGTVDETNSTIGMALSTGQVPEQVAEKLRIIQNELFDVGADLSTPLAEEYEYPPLRVDPASIERLEQWCDELSEELPTLRSFILPGGNPAGAWLHMARTICRRAERAAWVPVAAFREANPDADPEAEGGVNLDAVKYLNRLSDFLFLASRAVNGVEDEVLWVPGTDRAKPDDEE</sequence>
<keyword evidence="11" id="KW-0627">Porphyrin biosynthesis</keyword>
<dbReference type="GO" id="GO:0005524">
    <property type="term" value="F:ATP binding"/>
    <property type="evidence" value="ECO:0007669"/>
    <property type="project" value="UniProtKB-UniRule"/>
</dbReference>
<dbReference type="EMBL" id="VFOR01000002">
    <property type="protein sequence ID" value="TQL57578.1"/>
    <property type="molecule type" value="Genomic_DNA"/>
</dbReference>
<proteinExistence type="inferred from homology"/>
<evidence type="ECO:0000256" key="9">
    <source>
        <dbReference type="ARBA" id="ARBA00022741"/>
    </source>
</evidence>
<evidence type="ECO:0000256" key="16">
    <source>
        <dbReference type="ARBA" id="ARBA00048692"/>
    </source>
</evidence>
<evidence type="ECO:0000256" key="2">
    <source>
        <dbReference type="ARBA" id="ARBA00005121"/>
    </source>
</evidence>
<dbReference type="PANTHER" id="PTHR12213:SF0">
    <property type="entry name" value="CORRINOID ADENOSYLTRANSFERASE MMAB"/>
    <property type="match status" value="1"/>
</dbReference>
<evidence type="ECO:0000313" key="20">
    <source>
        <dbReference type="Proteomes" id="UP000316196"/>
    </source>
</evidence>
<evidence type="ECO:0000256" key="5">
    <source>
        <dbReference type="ARBA" id="ARBA00020963"/>
    </source>
</evidence>
<keyword evidence="9 17" id="KW-0547">Nucleotide-binding</keyword>
<comment type="similarity">
    <text evidence="3 17">Belongs to the Cob(I)alamin adenosyltransferase family.</text>
</comment>
<dbReference type="GO" id="GO:0009236">
    <property type="term" value="P:cobalamin biosynthetic process"/>
    <property type="evidence" value="ECO:0007669"/>
    <property type="project" value="UniProtKB-UniRule"/>
</dbReference>
<dbReference type="GO" id="GO:0006779">
    <property type="term" value="P:porphyrin-containing compound biosynthetic process"/>
    <property type="evidence" value="ECO:0007669"/>
    <property type="project" value="UniProtKB-KW"/>
</dbReference>
<evidence type="ECO:0000256" key="12">
    <source>
        <dbReference type="ARBA" id="ARBA00031529"/>
    </source>
</evidence>
<comment type="subcellular location">
    <subcellularLocation>
        <location evidence="1">Cytoplasm</location>
    </subcellularLocation>
</comment>